<gene>
    <name evidence="2" type="ORF">E1898_18070</name>
</gene>
<dbReference type="Gene3D" id="3.40.50.1820">
    <property type="entry name" value="alpha/beta hydrolase"/>
    <property type="match status" value="1"/>
</dbReference>
<protein>
    <submittedName>
        <fullName evidence="2">OsmC family protein</fullName>
    </submittedName>
</protein>
<evidence type="ECO:0000313" key="3">
    <source>
        <dbReference type="Proteomes" id="UP000295438"/>
    </source>
</evidence>
<dbReference type="Pfam" id="PF02566">
    <property type="entry name" value="OsmC"/>
    <property type="match status" value="1"/>
</dbReference>
<evidence type="ECO:0000313" key="2">
    <source>
        <dbReference type="EMBL" id="TDK41884.1"/>
    </source>
</evidence>
<dbReference type="InterPro" id="IPR029058">
    <property type="entry name" value="AB_hydrolase_fold"/>
</dbReference>
<comment type="caution">
    <text evidence="2">The sequence shown here is derived from an EMBL/GenBank/DDBJ whole genome shotgun (WGS) entry which is preliminary data.</text>
</comment>
<dbReference type="InterPro" id="IPR015946">
    <property type="entry name" value="KH_dom-like_a/b"/>
</dbReference>
<dbReference type="InterPro" id="IPR022742">
    <property type="entry name" value="Hydrolase_4"/>
</dbReference>
<dbReference type="PANTHER" id="PTHR39624">
    <property type="entry name" value="PROTEIN INVOLVED IN RIMO-MEDIATED BETA-METHYLTHIOLATION OF RIBOSOMAL PROTEIN S12 YCAO"/>
    <property type="match status" value="1"/>
</dbReference>
<dbReference type="EMBL" id="SMUW01000037">
    <property type="protein sequence ID" value="TDK41884.1"/>
    <property type="molecule type" value="Genomic_DNA"/>
</dbReference>
<reference evidence="2 3" key="1">
    <citation type="submission" date="2019-03" db="EMBL/GenBank/DDBJ databases">
        <title>Algoriphagus aquimaris sp. nov., isolated form marine sediment in Pohang, Korea.</title>
        <authorList>
            <person name="Kim J."/>
            <person name="Yoon S.-H."/>
            <person name="Lee S.-S."/>
        </authorList>
    </citation>
    <scope>NUCLEOTIDE SEQUENCE [LARGE SCALE GENOMIC DNA]</scope>
    <source>
        <strain evidence="2 3">F21</strain>
    </source>
</reference>
<dbReference type="Gene3D" id="3.30.300.20">
    <property type="match status" value="1"/>
</dbReference>
<dbReference type="Pfam" id="PF12146">
    <property type="entry name" value="Hydrolase_4"/>
    <property type="match status" value="1"/>
</dbReference>
<dbReference type="SUPFAM" id="SSF53474">
    <property type="entry name" value="alpha/beta-Hydrolases"/>
    <property type="match status" value="1"/>
</dbReference>
<sequence length="405" mass="45366">MNPKRVKFQNSKGLELSGDLYLPLERQPKFYAIFAHCFTCSKNFSAVMRISKSLSNEGIAVLSFDFTGLGRSEGEFAESDFSSNISDLLDASEFLEKNYAAPTMLIGHSLGGAAVLYAAQSLPSVNALATIGAPADPLHVRHLFQDKLEDILENGQAKVNIGGRPFMISKEFLDNLDQQPIESFLKDLKKALLIFHSPQDEIVGIENAEKIYKSAWHPKSFVSLDGANHLVSNQSDAEYIGQVLSSWSLRYVDQQDKIENDTKGHPVMVRLSADAGFTTEIKTPFHHLIADEPLEVGGKNLGPTPYDLLMASLGSCTVMTLRMYAERKKWPLEEVRVYLEHEKVHLKDSEKPEKESSKVSQFTRKIELEGDLDSDQRQRLLEIANRCPVHRTLEEEILIQTLLVS</sequence>
<dbReference type="PANTHER" id="PTHR39624:SF2">
    <property type="entry name" value="OSMC-LIKE PROTEIN"/>
    <property type="match status" value="1"/>
</dbReference>
<dbReference type="InterPro" id="IPR003718">
    <property type="entry name" value="OsmC/Ohr_fam"/>
</dbReference>
<evidence type="ECO:0000259" key="1">
    <source>
        <dbReference type="Pfam" id="PF12146"/>
    </source>
</evidence>
<dbReference type="AlphaFoldDB" id="A0A4R5US12"/>
<proteinExistence type="predicted"/>
<dbReference type="InterPro" id="IPR036102">
    <property type="entry name" value="OsmC/Ohrsf"/>
</dbReference>
<keyword evidence="3" id="KW-1185">Reference proteome</keyword>
<organism evidence="2 3">
    <name type="scientific">Algoriphagus formosus</name>
    <dbReference type="NCBI Taxonomy" id="2007308"/>
    <lineage>
        <taxon>Bacteria</taxon>
        <taxon>Pseudomonadati</taxon>
        <taxon>Bacteroidota</taxon>
        <taxon>Cytophagia</taxon>
        <taxon>Cytophagales</taxon>
        <taxon>Cyclobacteriaceae</taxon>
        <taxon>Algoriphagus</taxon>
    </lineage>
</organism>
<dbReference type="SUPFAM" id="SSF82784">
    <property type="entry name" value="OsmC-like"/>
    <property type="match status" value="1"/>
</dbReference>
<dbReference type="RefSeq" id="WP_133391940.1">
    <property type="nucleotide sequence ID" value="NZ_SMUW01000037.1"/>
</dbReference>
<accession>A0A4R5US12</accession>
<feature type="domain" description="Serine aminopeptidase S33" evidence="1">
    <location>
        <begin position="48"/>
        <end position="134"/>
    </location>
</feature>
<dbReference type="Proteomes" id="UP000295438">
    <property type="component" value="Unassembled WGS sequence"/>
</dbReference>
<name>A0A4R5US12_9BACT</name>